<feature type="domain" description="Major facilitator superfamily (MFS) profile" evidence="6">
    <location>
        <begin position="28"/>
        <end position="465"/>
    </location>
</feature>
<keyword evidence="2 5" id="KW-0812">Transmembrane</keyword>
<dbReference type="RefSeq" id="WP_331784851.1">
    <property type="nucleotide sequence ID" value="NZ_JAVFKM010000001.1"/>
</dbReference>
<evidence type="ECO:0000256" key="1">
    <source>
        <dbReference type="ARBA" id="ARBA00004651"/>
    </source>
</evidence>
<feature type="transmembrane region" description="Helical" evidence="5">
    <location>
        <begin position="57"/>
        <end position="82"/>
    </location>
</feature>
<keyword evidence="3 5" id="KW-1133">Transmembrane helix</keyword>
<feature type="transmembrane region" description="Helical" evidence="5">
    <location>
        <begin position="153"/>
        <end position="174"/>
    </location>
</feature>
<protein>
    <submittedName>
        <fullName evidence="7">Sialate:H+ symport family MFS transporter</fullName>
    </submittedName>
</protein>
<dbReference type="EMBL" id="JAVFKM010000001">
    <property type="protein sequence ID" value="MEF3111625.1"/>
    <property type="molecule type" value="Genomic_DNA"/>
</dbReference>
<organism evidence="7 8">
    <name type="scientific">Streptomyces chrestomyceticus</name>
    <dbReference type="NCBI Taxonomy" id="68185"/>
    <lineage>
        <taxon>Bacteria</taxon>
        <taxon>Bacillati</taxon>
        <taxon>Actinomycetota</taxon>
        <taxon>Actinomycetes</taxon>
        <taxon>Kitasatosporales</taxon>
        <taxon>Streptomycetaceae</taxon>
        <taxon>Streptomyces</taxon>
    </lineage>
</organism>
<dbReference type="PANTHER" id="PTHR23508:SF3">
    <property type="entry name" value="SIALIC ACID TRANSPORTER NANT"/>
    <property type="match status" value="1"/>
</dbReference>
<dbReference type="InterPro" id="IPR011701">
    <property type="entry name" value="MFS"/>
</dbReference>
<feature type="transmembrane region" description="Helical" evidence="5">
    <location>
        <begin position="233"/>
        <end position="252"/>
    </location>
</feature>
<feature type="transmembrane region" description="Helical" evidence="5">
    <location>
        <begin position="405"/>
        <end position="428"/>
    </location>
</feature>
<feature type="transmembrane region" description="Helical" evidence="5">
    <location>
        <begin position="440"/>
        <end position="460"/>
    </location>
</feature>
<feature type="transmembrane region" description="Helical" evidence="5">
    <location>
        <begin position="258"/>
        <end position="275"/>
    </location>
</feature>
<accession>A0ABU7WJF0</accession>
<feature type="transmembrane region" description="Helical" evidence="5">
    <location>
        <begin position="119"/>
        <end position="141"/>
    </location>
</feature>
<dbReference type="InterPro" id="IPR020846">
    <property type="entry name" value="MFS_dom"/>
</dbReference>
<evidence type="ECO:0000313" key="7">
    <source>
        <dbReference type="EMBL" id="MEF3111625.1"/>
    </source>
</evidence>
<evidence type="ECO:0000256" key="5">
    <source>
        <dbReference type="SAM" id="Phobius"/>
    </source>
</evidence>
<dbReference type="Proteomes" id="UP001348265">
    <property type="component" value="Unassembled WGS sequence"/>
</dbReference>
<feature type="transmembrane region" description="Helical" evidence="5">
    <location>
        <begin position="180"/>
        <end position="197"/>
    </location>
</feature>
<dbReference type="Pfam" id="PF07690">
    <property type="entry name" value="MFS_1"/>
    <property type="match status" value="2"/>
</dbReference>
<evidence type="ECO:0000256" key="3">
    <source>
        <dbReference type="ARBA" id="ARBA00022989"/>
    </source>
</evidence>
<proteinExistence type="predicted"/>
<feature type="transmembrane region" description="Helical" evidence="5">
    <location>
        <begin position="323"/>
        <end position="342"/>
    </location>
</feature>
<feature type="transmembrane region" description="Helical" evidence="5">
    <location>
        <begin position="373"/>
        <end position="393"/>
    </location>
</feature>
<dbReference type="SUPFAM" id="SSF103473">
    <property type="entry name" value="MFS general substrate transporter"/>
    <property type="match status" value="1"/>
</dbReference>
<comment type="caution">
    <text evidence="7">The sequence shown here is derived from an EMBL/GenBank/DDBJ whole genome shotgun (WGS) entry which is preliminary data.</text>
</comment>
<dbReference type="PROSITE" id="PS50850">
    <property type="entry name" value="MFS"/>
    <property type="match status" value="1"/>
</dbReference>
<name>A0ABU7WJF0_9ACTN</name>
<dbReference type="Gene3D" id="1.20.1250.20">
    <property type="entry name" value="MFS general substrate transporter like domains"/>
    <property type="match status" value="2"/>
</dbReference>
<feature type="transmembrane region" description="Helical" evidence="5">
    <location>
        <begin position="349"/>
        <end position="367"/>
    </location>
</feature>
<dbReference type="NCBIfam" id="NF003024">
    <property type="entry name" value="PRK03893.1"/>
    <property type="match status" value="1"/>
</dbReference>
<keyword evidence="8" id="KW-1185">Reference proteome</keyword>
<evidence type="ECO:0000313" key="8">
    <source>
        <dbReference type="Proteomes" id="UP001348265"/>
    </source>
</evidence>
<sequence>MRARPAKGRNRGRRPPWYRQVTPRQWKAMLAAWVGYLLDGFDFVLITLVLTEIADTFALSTAGAASLVSGAFVTRWLGGALLGAAGDRYGRKAAMIASILLYSLGTFACGFAWDYTSLFAARLVIGMGMAGEYSASATYVLESWPAPLRNRASGFLISGYAGGTVLAAQLYQWVVPHWGWRWMFWIGVLPVLVALWVRRSLPEAGDWSSEVGAAGVRPRPFGPLFAGRARRRLNVLLAAVASAALFCVFTPAGAGHTPWLAALAALCLTAFAVQLGGRRGWVLYVSLTLTVFCAFLYSWPVQALLPTYLKTELGYAPAQVADVMFYAGFGTMAGCWLAGFVGDRFGTRRAYAGTLLLSLVFVFPVFAVQDSLVALGVLLFGLLALGQGISGILPKYIAGHFPTAVRAASLGFVYNVGALGGAVAPVLGARLAEGMTLGRALAVLTFGLTLVVIVLVGGDVPVRLARLLDRETVGDHLVPAGAGAGAEAGAGTARGSGRQRPK</sequence>
<dbReference type="CDD" id="cd17316">
    <property type="entry name" value="MFS_SV2_like"/>
    <property type="match status" value="1"/>
</dbReference>
<evidence type="ECO:0000259" key="6">
    <source>
        <dbReference type="PROSITE" id="PS50850"/>
    </source>
</evidence>
<keyword evidence="4 5" id="KW-0472">Membrane</keyword>
<comment type="subcellular location">
    <subcellularLocation>
        <location evidence="1">Cell membrane</location>
        <topology evidence="1">Multi-pass membrane protein</topology>
    </subcellularLocation>
</comment>
<feature type="transmembrane region" description="Helical" evidence="5">
    <location>
        <begin position="94"/>
        <end position="113"/>
    </location>
</feature>
<reference evidence="7 8" key="1">
    <citation type="submission" date="2023-08" db="EMBL/GenBank/DDBJ databases">
        <authorList>
            <person name="Sharma P."/>
            <person name="Verma V."/>
            <person name="Mohan M.K."/>
            <person name="Dubey A.K."/>
        </authorList>
    </citation>
    <scope>NUCLEOTIDE SEQUENCE [LARGE SCALE GENOMIC DNA]</scope>
    <source>
        <strain evidence="7 8">ADP4</strain>
    </source>
</reference>
<dbReference type="InterPro" id="IPR036259">
    <property type="entry name" value="MFS_trans_sf"/>
</dbReference>
<gene>
    <name evidence="7" type="ORF">RB636_00170</name>
</gene>
<feature type="transmembrane region" description="Helical" evidence="5">
    <location>
        <begin position="28"/>
        <end position="51"/>
    </location>
</feature>
<feature type="transmembrane region" description="Helical" evidence="5">
    <location>
        <begin position="282"/>
        <end position="303"/>
    </location>
</feature>
<evidence type="ECO:0000256" key="4">
    <source>
        <dbReference type="ARBA" id="ARBA00023136"/>
    </source>
</evidence>
<dbReference type="PANTHER" id="PTHR23508">
    <property type="entry name" value="CARBOXYLIC ACID TRANSPORTER PROTEIN HOMOLOG"/>
    <property type="match status" value="1"/>
</dbReference>
<evidence type="ECO:0000256" key="2">
    <source>
        <dbReference type="ARBA" id="ARBA00022692"/>
    </source>
</evidence>